<protein>
    <submittedName>
        <fullName evidence="6">GntR family transcriptional regulator</fullName>
    </submittedName>
</protein>
<dbReference type="Gene3D" id="1.20.120.530">
    <property type="entry name" value="GntR ligand-binding domain-like"/>
    <property type="match status" value="1"/>
</dbReference>
<dbReference type="GO" id="GO:0003700">
    <property type="term" value="F:DNA-binding transcription factor activity"/>
    <property type="evidence" value="ECO:0007669"/>
    <property type="project" value="InterPro"/>
</dbReference>
<name>A0A917VXV1_9NOCA</name>
<dbReference type="InterPro" id="IPR000524">
    <property type="entry name" value="Tscrpt_reg_HTH_GntR"/>
</dbReference>
<dbReference type="InterPro" id="IPR036390">
    <property type="entry name" value="WH_DNA-bd_sf"/>
</dbReference>
<keyword evidence="3" id="KW-0804">Transcription</keyword>
<dbReference type="SMART" id="SM00345">
    <property type="entry name" value="HTH_GNTR"/>
    <property type="match status" value="1"/>
</dbReference>
<dbReference type="SMART" id="SM00895">
    <property type="entry name" value="FCD"/>
    <property type="match status" value="1"/>
</dbReference>
<dbReference type="GO" id="GO:0003677">
    <property type="term" value="F:DNA binding"/>
    <property type="evidence" value="ECO:0007669"/>
    <property type="project" value="UniProtKB-KW"/>
</dbReference>
<dbReference type="Proteomes" id="UP000638263">
    <property type="component" value="Unassembled WGS sequence"/>
</dbReference>
<reference evidence="6" key="1">
    <citation type="journal article" date="2014" name="Int. J. Syst. Evol. Microbiol.">
        <title>Complete genome sequence of Corynebacterium casei LMG S-19264T (=DSM 44701T), isolated from a smear-ripened cheese.</title>
        <authorList>
            <consortium name="US DOE Joint Genome Institute (JGI-PGF)"/>
            <person name="Walter F."/>
            <person name="Albersmeier A."/>
            <person name="Kalinowski J."/>
            <person name="Ruckert C."/>
        </authorList>
    </citation>
    <scope>NUCLEOTIDE SEQUENCE</scope>
    <source>
        <strain evidence="6">CGMCC 4.3508</strain>
    </source>
</reference>
<dbReference type="Gene3D" id="1.10.10.10">
    <property type="entry name" value="Winged helix-like DNA-binding domain superfamily/Winged helix DNA-binding domain"/>
    <property type="match status" value="1"/>
</dbReference>
<dbReference type="PANTHER" id="PTHR43537">
    <property type="entry name" value="TRANSCRIPTIONAL REGULATOR, GNTR FAMILY"/>
    <property type="match status" value="1"/>
</dbReference>
<keyword evidence="1" id="KW-0805">Transcription regulation</keyword>
<dbReference type="Pfam" id="PF07729">
    <property type="entry name" value="FCD"/>
    <property type="match status" value="1"/>
</dbReference>
<dbReference type="InterPro" id="IPR008920">
    <property type="entry name" value="TF_FadR/GntR_C"/>
</dbReference>
<accession>A0A917VXV1</accession>
<evidence type="ECO:0000313" key="6">
    <source>
        <dbReference type="EMBL" id="GGL32023.1"/>
    </source>
</evidence>
<feature type="region of interest" description="Disordered" evidence="4">
    <location>
        <begin position="187"/>
        <end position="211"/>
    </location>
</feature>
<gene>
    <name evidence="6" type="ORF">GCM10011588_53550</name>
</gene>
<proteinExistence type="predicted"/>
<dbReference type="InterPro" id="IPR011711">
    <property type="entry name" value="GntR_C"/>
</dbReference>
<dbReference type="SUPFAM" id="SSF46785">
    <property type="entry name" value="Winged helix' DNA-binding domain"/>
    <property type="match status" value="1"/>
</dbReference>
<keyword evidence="2" id="KW-0238">DNA-binding</keyword>
<dbReference type="Pfam" id="PF00392">
    <property type="entry name" value="GntR"/>
    <property type="match status" value="1"/>
</dbReference>
<feature type="domain" description="HTH gntR-type" evidence="5">
    <location>
        <begin position="5"/>
        <end position="71"/>
    </location>
</feature>
<keyword evidence="7" id="KW-1185">Reference proteome</keyword>
<evidence type="ECO:0000256" key="2">
    <source>
        <dbReference type="ARBA" id="ARBA00023125"/>
    </source>
</evidence>
<dbReference type="SUPFAM" id="SSF48008">
    <property type="entry name" value="GntR ligand-binding domain-like"/>
    <property type="match status" value="1"/>
</dbReference>
<sequence>MPESRGSSDSPYRQLRARIVGGDYPPGTLLVPANVGADLGVSRTPVREAMMRLEIEGLMTKESRGFVVRMRTPEEILDICEARIALEATVARSAAARRTDFDLAKLQHLLESTRGLNGQERLDRHAQWHVALRHAAHNTTALELMALLDARLRVYDGAVSRTRDNLDLIEQEHTQIFEAIRDRDPERAAKTMETHQSRTRDLRLAEMTHRR</sequence>
<evidence type="ECO:0000256" key="1">
    <source>
        <dbReference type="ARBA" id="ARBA00023015"/>
    </source>
</evidence>
<dbReference type="InterPro" id="IPR036388">
    <property type="entry name" value="WH-like_DNA-bd_sf"/>
</dbReference>
<dbReference type="AlphaFoldDB" id="A0A917VXV1"/>
<dbReference type="PANTHER" id="PTHR43537:SF5">
    <property type="entry name" value="UXU OPERON TRANSCRIPTIONAL REGULATOR"/>
    <property type="match status" value="1"/>
</dbReference>
<evidence type="ECO:0000256" key="4">
    <source>
        <dbReference type="SAM" id="MobiDB-lite"/>
    </source>
</evidence>
<dbReference type="RefSeq" id="WP_058856352.1">
    <property type="nucleotide sequence ID" value="NZ_BMMH01000013.1"/>
</dbReference>
<dbReference type="PROSITE" id="PS50949">
    <property type="entry name" value="HTH_GNTR"/>
    <property type="match status" value="1"/>
</dbReference>
<dbReference type="EMBL" id="BMMH01000013">
    <property type="protein sequence ID" value="GGL32023.1"/>
    <property type="molecule type" value="Genomic_DNA"/>
</dbReference>
<comment type="caution">
    <text evidence="6">The sequence shown here is derived from an EMBL/GenBank/DDBJ whole genome shotgun (WGS) entry which is preliminary data.</text>
</comment>
<evidence type="ECO:0000313" key="7">
    <source>
        <dbReference type="Proteomes" id="UP000638263"/>
    </source>
</evidence>
<evidence type="ECO:0000256" key="3">
    <source>
        <dbReference type="ARBA" id="ARBA00023163"/>
    </source>
</evidence>
<evidence type="ECO:0000259" key="5">
    <source>
        <dbReference type="PROSITE" id="PS50949"/>
    </source>
</evidence>
<reference evidence="6" key="2">
    <citation type="submission" date="2020-09" db="EMBL/GenBank/DDBJ databases">
        <authorList>
            <person name="Sun Q."/>
            <person name="Zhou Y."/>
        </authorList>
    </citation>
    <scope>NUCLEOTIDE SEQUENCE</scope>
    <source>
        <strain evidence="6">CGMCC 4.3508</strain>
    </source>
</reference>
<organism evidence="6 7">
    <name type="scientific">Nocardia jinanensis</name>
    <dbReference type="NCBI Taxonomy" id="382504"/>
    <lineage>
        <taxon>Bacteria</taxon>
        <taxon>Bacillati</taxon>
        <taxon>Actinomycetota</taxon>
        <taxon>Actinomycetes</taxon>
        <taxon>Mycobacteriales</taxon>
        <taxon>Nocardiaceae</taxon>
        <taxon>Nocardia</taxon>
    </lineage>
</organism>